<comment type="caution">
    <text evidence="1">The sequence shown here is derived from an EMBL/GenBank/DDBJ whole genome shotgun (WGS) entry which is preliminary data.</text>
</comment>
<evidence type="ECO:0000313" key="1">
    <source>
        <dbReference type="EMBL" id="GAI02800.1"/>
    </source>
</evidence>
<evidence type="ECO:0008006" key="2">
    <source>
        <dbReference type="Google" id="ProtNLM"/>
    </source>
</evidence>
<protein>
    <recommendedName>
        <fullName evidence="2">Ig-like domain-containing protein</fullName>
    </recommendedName>
</protein>
<dbReference type="EMBL" id="BARV01009614">
    <property type="protein sequence ID" value="GAI02800.1"/>
    <property type="molecule type" value="Genomic_DNA"/>
</dbReference>
<feature type="non-terminal residue" evidence="1">
    <location>
        <position position="1"/>
    </location>
</feature>
<sequence length="139" mass="15669">GYIYYCNRTYTVVGEYSYFIWANDTTGNSSESSVSHFSVTDLPTISDVWVSPLSVLQDGFVNISCLVFDADGVDKVYLNITSPDGTLENFSITNNNTGYIYYCNRTYTVVGEYSYFIWVNDTIGNTNMSNVKQFSVTFT</sequence>
<name>X1LK80_9ZZZZ</name>
<proteinExistence type="predicted"/>
<reference evidence="1" key="1">
    <citation type="journal article" date="2014" name="Front. Microbiol.">
        <title>High frequency of phylogenetically diverse reductive dehalogenase-homologous genes in deep subseafloor sedimentary metagenomes.</title>
        <authorList>
            <person name="Kawai M."/>
            <person name="Futagami T."/>
            <person name="Toyoda A."/>
            <person name="Takaki Y."/>
            <person name="Nishi S."/>
            <person name="Hori S."/>
            <person name="Arai W."/>
            <person name="Tsubouchi T."/>
            <person name="Morono Y."/>
            <person name="Uchiyama I."/>
            <person name="Ito T."/>
            <person name="Fujiyama A."/>
            <person name="Inagaki F."/>
            <person name="Takami H."/>
        </authorList>
    </citation>
    <scope>NUCLEOTIDE SEQUENCE</scope>
    <source>
        <strain evidence="1">Expedition CK06-06</strain>
    </source>
</reference>
<gene>
    <name evidence="1" type="ORF">S06H3_18900</name>
</gene>
<accession>X1LK80</accession>
<dbReference type="AlphaFoldDB" id="X1LK80"/>
<organism evidence="1">
    <name type="scientific">marine sediment metagenome</name>
    <dbReference type="NCBI Taxonomy" id="412755"/>
    <lineage>
        <taxon>unclassified sequences</taxon>
        <taxon>metagenomes</taxon>
        <taxon>ecological metagenomes</taxon>
    </lineage>
</organism>